<dbReference type="SUPFAM" id="SSF50475">
    <property type="entry name" value="FMN-binding split barrel"/>
    <property type="match status" value="1"/>
</dbReference>
<protein>
    <submittedName>
        <fullName evidence="3">Uncharacterized protein</fullName>
    </submittedName>
</protein>
<dbReference type="Proteomes" id="UP000199696">
    <property type="component" value="Unassembled WGS sequence"/>
</dbReference>
<dbReference type="NCBIfam" id="TIGR03666">
    <property type="entry name" value="Rv2061_F420"/>
    <property type="match status" value="1"/>
</dbReference>
<dbReference type="InterPro" id="IPR052019">
    <property type="entry name" value="F420H2_bilvrd_red/Heme_oxyg"/>
</dbReference>
<feature type="compositionally biased region" description="Low complexity" evidence="2">
    <location>
        <begin position="137"/>
        <end position="162"/>
    </location>
</feature>
<keyword evidence="1" id="KW-0560">Oxidoreductase</keyword>
<reference evidence="4" key="1">
    <citation type="submission" date="2016-06" db="EMBL/GenBank/DDBJ databases">
        <authorList>
            <person name="Varghese N."/>
            <person name="Submissions Spin"/>
        </authorList>
    </citation>
    <scope>NUCLEOTIDE SEQUENCE [LARGE SCALE GENOMIC DNA]</scope>
    <source>
        <strain evidence="4">DSM 44814</strain>
    </source>
</reference>
<dbReference type="GO" id="GO:0005829">
    <property type="term" value="C:cytosol"/>
    <property type="evidence" value="ECO:0007669"/>
    <property type="project" value="TreeGrafter"/>
</dbReference>
<dbReference type="GO" id="GO:0016627">
    <property type="term" value="F:oxidoreductase activity, acting on the CH-CH group of donors"/>
    <property type="evidence" value="ECO:0007669"/>
    <property type="project" value="TreeGrafter"/>
</dbReference>
<dbReference type="EMBL" id="FMHY01000002">
    <property type="protein sequence ID" value="SCL45465.1"/>
    <property type="molecule type" value="Genomic_DNA"/>
</dbReference>
<dbReference type="AlphaFoldDB" id="A0A1C6TUK4"/>
<dbReference type="RefSeq" id="WP_167363397.1">
    <property type="nucleotide sequence ID" value="NZ_FMHY01000002.1"/>
</dbReference>
<dbReference type="PANTHER" id="PTHR35176">
    <property type="entry name" value="HEME OXYGENASE HI_0854-RELATED"/>
    <property type="match status" value="1"/>
</dbReference>
<feature type="region of interest" description="Disordered" evidence="2">
    <location>
        <begin position="137"/>
        <end position="170"/>
    </location>
</feature>
<gene>
    <name evidence="3" type="ORF">GA0070604_0976</name>
</gene>
<evidence type="ECO:0000256" key="1">
    <source>
        <dbReference type="ARBA" id="ARBA00023002"/>
    </source>
</evidence>
<dbReference type="STRING" id="227316.GA0070604_0976"/>
<dbReference type="InterPro" id="IPR012349">
    <property type="entry name" value="Split_barrel_FMN-bd"/>
</dbReference>
<sequence>MDPAPASAWAPLARQKTVVLTTLKRDGTAVPTAVSVAVVGERAYVRSFEKAWKTKRIRNNPRVTVAPSTALGKPTGTPVEAVARRLSGAEDRAASRALVRKHPLLHGLLVPLTHRLGRRRTGRTVHFALTAVAPRVGDAAAGGSPAGKSGVGSSVRVTTSRRSPGHSGFE</sequence>
<dbReference type="InterPro" id="IPR019965">
    <property type="entry name" value="PPOX_F420-dep_Rv2061_put"/>
</dbReference>
<evidence type="ECO:0000313" key="4">
    <source>
        <dbReference type="Proteomes" id="UP000199696"/>
    </source>
</evidence>
<evidence type="ECO:0000313" key="3">
    <source>
        <dbReference type="EMBL" id="SCL45465.1"/>
    </source>
</evidence>
<evidence type="ECO:0000256" key="2">
    <source>
        <dbReference type="SAM" id="MobiDB-lite"/>
    </source>
</evidence>
<dbReference type="GO" id="GO:0070967">
    <property type="term" value="F:coenzyme F420 binding"/>
    <property type="evidence" value="ECO:0007669"/>
    <property type="project" value="TreeGrafter"/>
</dbReference>
<name>A0A1C6TUK4_9ACTN</name>
<dbReference type="PANTHER" id="PTHR35176:SF11">
    <property type="entry name" value="PYRIDOXAMINE 5'-PHOSPHATE OXIDASE FAMILY PROTEIN"/>
    <property type="match status" value="1"/>
</dbReference>
<dbReference type="Gene3D" id="2.30.110.10">
    <property type="entry name" value="Electron Transport, Fmn-binding Protein, Chain A"/>
    <property type="match status" value="1"/>
</dbReference>
<accession>A0A1C6TUK4</accession>
<keyword evidence="4" id="KW-1185">Reference proteome</keyword>
<proteinExistence type="predicted"/>
<organism evidence="3 4">
    <name type="scientific">Micromonospora eburnea</name>
    <dbReference type="NCBI Taxonomy" id="227316"/>
    <lineage>
        <taxon>Bacteria</taxon>
        <taxon>Bacillati</taxon>
        <taxon>Actinomycetota</taxon>
        <taxon>Actinomycetes</taxon>
        <taxon>Micromonosporales</taxon>
        <taxon>Micromonosporaceae</taxon>
        <taxon>Micromonospora</taxon>
    </lineage>
</organism>